<dbReference type="Proteomes" id="UP000032229">
    <property type="component" value="Chromosome"/>
</dbReference>
<dbReference type="HOGENOM" id="CLU_1204131_0_0_10"/>
<evidence type="ECO:0000313" key="4">
    <source>
        <dbReference type="Proteomes" id="UP000032229"/>
    </source>
</evidence>
<dbReference type="PATRIC" id="fig|1454006.5.peg.301"/>
<dbReference type="KEGG" id="sze:AW14_01590"/>
<organism evidence="3 4">
    <name type="scientific">Siansivirga zeaxanthinifaciens CC-SAMT-1</name>
    <dbReference type="NCBI Taxonomy" id="1454006"/>
    <lineage>
        <taxon>Bacteria</taxon>
        <taxon>Pseudomonadati</taxon>
        <taxon>Bacteroidota</taxon>
        <taxon>Flavobacteriia</taxon>
        <taxon>Flavobacteriales</taxon>
        <taxon>Flavobacteriaceae</taxon>
        <taxon>Siansivirga</taxon>
    </lineage>
</organism>
<evidence type="ECO:0000259" key="2">
    <source>
        <dbReference type="PROSITE" id="PS51549"/>
    </source>
</evidence>
<evidence type="ECO:0000313" key="3">
    <source>
        <dbReference type="EMBL" id="AJR04714.1"/>
    </source>
</evidence>
<accession>A0A0C5WHS9</accession>
<dbReference type="InterPro" id="IPR026444">
    <property type="entry name" value="Secre_tail"/>
</dbReference>
<keyword evidence="1" id="KW-0732">Signal</keyword>
<dbReference type="AlphaFoldDB" id="A0A0C5WHS9"/>
<reference evidence="3 4" key="1">
    <citation type="submission" date="2014-02" db="EMBL/GenBank/DDBJ databases">
        <authorList>
            <person name="Young C.-C."/>
            <person name="Hameed A."/>
            <person name="Huang H.-C."/>
            <person name="Shahina M."/>
        </authorList>
    </citation>
    <scope>NUCLEOTIDE SEQUENCE [LARGE SCALE GENOMIC DNA]</scope>
    <source>
        <strain evidence="3 4">CC-SAMT-1</strain>
    </source>
</reference>
<sequence length="230" mass="25028">MLQQIIFAQCTVSATNFGNNTTSGYAITGDVSITLNTNNTLTLNLGSNFSTASGPDVRAYLVKSNGASNTALAQSRIANLERIEFGLVACSGCNPVISPNGQKSFTVAIPNGVVISEYDRVFFYCLQFNAFWDLSSFNSFNSSNCAILSTDNSAFNDFTIYPNPVQNDIQIKSPISEEIFVEIYNILGKKVYSQITRTNSNINVSTLKSGLHILSISSRRGKVSKKIQIN</sequence>
<dbReference type="NCBIfam" id="TIGR04183">
    <property type="entry name" value="Por_Secre_tail"/>
    <property type="match status" value="1"/>
</dbReference>
<dbReference type="EMBL" id="CP007202">
    <property type="protein sequence ID" value="AJR04714.1"/>
    <property type="molecule type" value="Genomic_DNA"/>
</dbReference>
<dbReference type="InterPro" id="IPR019545">
    <property type="entry name" value="DM13_domain"/>
</dbReference>
<feature type="domain" description="DM13" evidence="2">
    <location>
        <begin position="12"/>
        <end position="138"/>
    </location>
</feature>
<protein>
    <recommendedName>
        <fullName evidence="2">DM13 domain-containing protein</fullName>
    </recommendedName>
</protein>
<dbReference type="STRING" id="1454006.AW14_01590"/>
<proteinExistence type="predicted"/>
<keyword evidence="4" id="KW-1185">Reference proteome</keyword>
<evidence type="ECO:0000256" key="1">
    <source>
        <dbReference type="ARBA" id="ARBA00022729"/>
    </source>
</evidence>
<gene>
    <name evidence="3" type="ORF">AW14_01590</name>
</gene>
<dbReference type="Pfam" id="PF10517">
    <property type="entry name" value="DM13"/>
    <property type="match status" value="1"/>
</dbReference>
<dbReference type="PROSITE" id="PS51549">
    <property type="entry name" value="DM13"/>
    <property type="match status" value="1"/>
</dbReference>
<dbReference type="Pfam" id="PF18962">
    <property type="entry name" value="Por_Secre_tail"/>
    <property type="match status" value="1"/>
</dbReference>
<name>A0A0C5WHS9_9FLAO</name>